<dbReference type="AlphaFoldDB" id="A0AAD4XHP8"/>
<accession>A0AAD4XHP8</accession>
<gene>
    <name evidence="2" type="ORF">MKW98_003957</name>
</gene>
<feature type="transmembrane region" description="Helical" evidence="1">
    <location>
        <begin position="109"/>
        <end position="130"/>
    </location>
</feature>
<dbReference type="PANTHER" id="PTHR31970">
    <property type="match status" value="1"/>
</dbReference>
<dbReference type="InterPro" id="IPR031563">
    <property type="entry name" value="MOT1/MOT2"/>
</dbReference>
<keyword evidence="1" id="KW-0472">Membrane</keyword>
<feature type="transmembrane region" description="Helical" evidence="1">
    <location>
        <begin position="308"/>
        <end position="329"/>
    </location>
</feature>
<dbReference type="GO" id="GO:0015098">
    <property type="term" value="F:molybdate ion transmembrane transporter activity"/>
    <property type="evidence" value="ECO:0007669"/>
    <property type="project" value="InterPro"/>
</dbReference>
<keyword evidence="1" id="KW-1133">Transmembrane helix</keyword>
<feature type="transmembrane region" description="Helical" evidence="1">
    <location>
        <begin position="67"/>
        <end position="88"/>
    </location>
</feature>
<evidence type="ECO:0000256" key="1">
    <source>
        <dbReference type="SAM" id="Phobius"/>
    </source>
</evidence>
<comment type="caution">
    <text evidence="2">The sequence shown here is derived from an EMBL/GenBank/DDBJ whole genome shotgun (WGS) entry which is preliminary data.</text>
</comment>
<dbReference type="Proteomes" id="UP001202328">
    <property type="component" value="Unassembled WGS sequence"/>
</dbReference>
<feature type="transmembrane region" description="Helical" evidence="1">
    <location>
        <begin position="226"/>
        <end position="246"/>
    </location>
</feature>
<dbReference type="EMBL" id="JAJJMB010009474">
    <property type="protein sequence ID" value="KAI3913478.1"/>
    <property type="molecule type" value="Genomic_DNA"/>
</dbReference>
<feature type="transmembrane region" description="Helical" evidence="1">
    <location>
        <begin position="378"/>
        <end position="396"/>
    </location>
</feature>
<organism evidence="2 3">
    <name type="scientific">Papaver atlanticum</name>
    <dbReference type="NCBI Taxonomy" id="357466"/>
    <lineage>
        <taxon>Eukaryota</taxon>
        <taxon>Viridiplantae</taxon>
        <taxon>Streptophyta</taxon>
        <taxon>Embryophyta</taxon>
        <taxon>Tracheophyta</taxon>
        <taxon>Spermatophyta</taxon>
        <taxon>Magnoliopsida</taxon>
        <taxon>Ranunculales</taxon>
        <taxon>Papaveraceae</taxon>
        <taxon>Papaveroideae</taxon>
        <taxon>Papaver</taxon>
    </lineage>
</organism>
<evidence type="ECO:0000313" key="2">
    <source>
        <dbReference type="EMBL" id="KAI3913478.1"/>
    </source>
</evidence>
<feature type="transmembrane region" description="Helical" evidence="1">
    <location>
        <begin position="350"/>
        <end position="372"/>
    </location>
</feature>
<sequence length="457" mass="49386">MSHLQHVETLDDNSSKPTPSFLANLFGKGMDNLKFRSKWSELNGAMGDLGIYIPIVISLTLAKDLNLGVILIFTGIYNIITGLMYGVPMPVQPMKTITAVAISSSNEEFGIPEIMAAGICTGGILFFLGITGLMGIRNSTLSWFIFFALTSVKYIRKTQNFSKGKTGVDRQWFGLDVITYECCFIIIVNGASEETEDDSHDRQGDQVDGDDTENYDRRVRSKLWKIIFSLPSAVIVFLLGIILAFIREPGIAKQVRFGPSSFGIVKISWKVWKQGFIKGAIPQLPLSVLNYVIAVCKLSSDLFPGKDFSATSVSISVGIMNLAGCWLGAMPCCHGAGGLAGQYKFGGRSGGCVAILGAAKLVLGFVLGSSLVKILSEFPVGLLGVLLLFAGIELAMTSKDMNTKEEAFVMLVCTAVSLGYNAALGFVGGILLYLLLQLRNLSKGEKPNFRNCFNGNP</sequence>
<evidence type="ECO:0000313" key="3">
    <source>
        <dbReference type="Proteomes" id="UP001202328"/>
    </source>
</evidence>
<protein>
    <recommendedName>
        <fullName evidence="4">Molybdate transporter 1</fullName>
    </recommendedName>
</protein>
<dbReference type="Pfam" id="PF16983">
    <property type="entry name" value="MFS_MOT1"/>
    <property type="match status" value="2"/>
</dbReference>
<keyword evidence="1" id="KW-0812">Transmembrane</keyword>
<evidence type="ECO:0008006" key="4">
    <source>
        <dbReference type="Google" id="ProtNLM"/>
    </source>
</evidence>
<dbReference type="PANTHER" id="PTHR31970:SF0">
    <property type="entry name" value="MOLYBDATE TRANSPORTER 1"/>
    <property type="match status" value="1"/>
</dbReference>
<feature type="transmembrane region" description="Helical" evidence="1">
    <location>
        <begin position="408"/>
        <end position="436"/>
    </location>
</feature>
<proteinExistence type="predicted"/>
<keyword evidence="3" id="KW-1185">Reference proteome</keyword>
<reference evidence="2" key="1">
    <citation type="submission" date="2022-04" db="EMBL/GenBank/DDBJ databases">
        <title>A functionally conserved STORR gene fusion in Papaver species that diverged 16.8 million years ago.</title>
        <authorList>
            <person name="Catania T."/>
        </authorList>
    </citation>
    <scope>NUCLEOTIDE SEQUENCE</scope>
    <source>
        <strain evidence="2">S-188037</strain>
    </source>
</reference>
<name>A0AAD4XHP8_9MAGN</name>